<proteinExistence type="predicted"/>
<dbReference type="WBParaSite" id="PTRK_0001341200.1">
    <property type="protein sequence ID" value="PTRK_0001341200.1"/>
    <property type="gene ID" value="PTRK_0001341200"/>
</dbReference>
<name>A0A0N4ZXK1_PARTI</name>
<dbReference type="PANTHER" id="PTHR20905:SF30">
    <property type="entry name" value="N-ACETYLTRANSFERASE DOMAIN-CONTAINING PROTEIN"/>
    <property type="match status" value="1"/>
</dbReference>
<evidence type="ECO:0000313" key="2">
    <source>
        <dbReference type="WBParaSite" id="PTRK_0001341200.1"/>
    </source>
</evidence>
<reference evidence="2" key="1">
    <citation type="submission" date="2017-02" db="UniProtKB">
        <authorList>
            <consortium name="WormBaseParasite"/>
        </authorList>
    </citation>
    <scope>IDENTIFICATION</scope>
</reference>
<dbReference type="PANTHER" id="PTHR20905">
    <property type="entry name" value="N-ACETYLTRANSFERASE-RELATED"/>
    <property type="match status" value="1"/>
</dbReference>
<dbReference type="InterPro" id="IPR016181">
    <property type="entry name" value="Acyl_CoA_acyltransferase"/>
</dbReference>
<dbReference type="Proteomes" id="UP000038045">
    <property type="component" value="Unplaced"/>
</dbReference>
<accession>A0A0N4ZXK1</accession>
<sequence length="216" mass="24733">MTSSQYDIRLIKDSDRDEIIDFLVNEFLQNEPMNYGLGMKKESKKSKLDRLLGAQFAKENSLIAFSKEDGRIVGLRLITLVNRESEKYMADINNNDNLDMNSPQRFINNILADVKKDLFNLLPSTVKTLVRTEISCVAKQWYRKGIAKRLENEGNDVIRKKFPEIQGIVAEATSIANQMLLKKEGYTTLKKSNFADFNIPLGYDGSDHVELMVKLF</sequence>
<organism evidence="1 2">
    <name type="scientific">Parastrongyloides trichosuri</name>
    <name type="common">Possum-specific nematode worm</name>
    <dbReference type="NCBI Taxonomy" id="131310"/>
    <lineage>
        <taxon>Eukaryota</taxon>
        <taxon>Metazoa</taxon>
        <taxon>Ecdysozoa</taxon>
        <taxon>Nematoda</taxon>
        <taxon>Chromadorea</taxon>
        <taxon>Rhabditida</taxon>
        <taxon>Tylenchina</taxon>
        <taxon>Panagrolaimomorpha</taxon>
        <taxon>Strongyloidoidea</taxon>
        <taxon>Strongyloididae</taxon>
        <taxon>Parastrongyloides</taxon>
    </lineage>
</organism>
<dbReference type="GO" id="GO:0008080">
    <property type="term" value="F:N-acetyltransferase activity"/>
    <property type="evidence" value="ECO:0007669"/>
    <property type="project" value="TreeGrafter"/>
</dbReference>
<keyword evidence="1" id="KW-1185">Reference proteome</keyword>
<dbReference type="SUPFAM" id="SSF55729">
    <property type="entry name" value="Acyl-CoA N-acyltransferases (Nat)"/>
    <property type="match status" value="1"/>
</dbReference>
<evidence type="ECO:0000313" key="1">
    <source>
        <dbReference type="Proteomes" id="UP000038045"/>
    </source>
</evidence>
<protein>
    <submittedName>
        <fullName evidence="2">N-acetyltransferase domain-containing protein</fullName>
    </submittedName>
</protein>
<dbReference type="AlphaFoldDB" id="A0A0N4ZXK1"/>
<dbReference type="Gene3D" id="3.40.630.30">
    <property type="match status" value="1"/>
</dbReference>
<dbReference type="STRING" id="131310.A0A0N4ZXK1"/>